<keyword evidence="2" id="KW-1133">Transmembrane helix</keyword>
<dbReference type="EMBL" id="LAYC01000003">
    <property type="protein sequence ID" value="KYK54925.1"/>
    <property type="molecule type" value="Genomic_DNA"/>
</dbReference>
<keyword evidence="4" id="KW-1185">Reference proteome</keyword>
<accession>A0A151GCY7</accession>
<keyword evidence="2" id="KW-0812">Transmembrane</keyword>
<protein>
    <submittedName>
        <fullName evidence="3">Uncharacterized protein</fullName>
    </submittedName>
</protein>
<comment type="caution">
    <text evidence="3">The sequence shown here is derived from an EMBL/GenBank/DDBJ whole genome shotgun (WGS) entry which is preliminary data.</text>
</comment>
<feature type="compositionally biased region" description="Polar residues" evidence="1">
    <location>
        <begin position="1"/>
        <end position="15"/>
    </location>
</feature>
<evidence type="ECO:0000313" key="3">
    <source>
        <dbReference type="EMBL" id="KYK54925.1"/>
    </source>
</evidence>
<keyword evidence="2" id="KW-0472">Membrane</keyword>
<evidence type="ECO:0000256" key="2">
    <source>
        <dbReference type="SAM" id="Phobius"/>
    </source>
</evidence>
<proteinExistence type="predicted"/>
<dbReference type="GeneID" id="63719529"/>
<dbReference type="InParanoid" id="A0A151GCY7"/>
<evidence type="ECO:0000256" key="1">
    <source>
        <dbReference type="SAM" id="MobiDB-lite"/>
    </source>
</evidence>
<feature type="transmembrane region" description="Helical" evidence="2">
    <location>
        <begin position="21"/>
        <end position="51"/>
    </location>
</feature>
<dbReference type="Proteomes" id="UP000076580">
    <property type="component" value="Chromosome 03"/>
</dbReference>
<dbReference type="RefSeq" id="XP_040654277.1">
    <property type="nucleotide sequence ID" value="XM_040804173.1"/>
</dbReference>
<evidence type="ECO:0000313" key="4">
    <source>
        <dbReference type="Proteomes" id="UP000076580"/>
    </source>
</evidence>
<sequence>MKRRQVPTTSKQQAKNHARREATGTAAGLIDVVGVASINPAMFVAIAFVFIRHSLHATAPQADPEIPTSRQM</sequence>
<gene>
    <name evidence="3" type="ORF">DCS_06886</name>
</gene>
<reference evidence="3 4" key="1">
    <citation type="journal article" date="2016" name="Sci. Rep.">
        <title>Insights into Adaptations to a Near-Obligate Nematode Endoparasitic Lifestyle from the Finished Genome of Drechmeria coniospora.</title>
        <authorList>
            <person name="Zhang L."/>
            <person name="Zhou Z."/>
            <person name="Guo Q."/>
            <person name="Fokkens L."/>
            <person name="Miskei M."/>
            <person name="Pocsi I."/>
            <person name="Zhang W."/>
            <person name="Chen M."/>
            <person name="Wang L."/>
            <person name="Sun Y."/>
            <person name="Donzelli B.G."/>
            <person name="Gibson D.M."/>
            <person name="Nelson D.R."/>
            <person name="Luo J.G."/>
            <person name="Rep M."/>
            <person name="Liu H."/>
            <person name="Yang S."/>
            <person name="Wang J."/>
            <person name="Krasnoff S.B."/>
            <person name="Xu Y."/>
            <person name="Molnar I."/>
            <person name="Lin M."/>
        </authorList>
    </citation>
    <scope>NUCLEOTIDE SEQUENCE [LARGE SCALE GENOMIC DNA]</scope>
    <source>
        <strain evidence="3 4">ARSEF 6962</strain>
    </source>
</reference>
<name>A0A151GCY7_DRECN</name>
<feature type="region of interest" description="Disordered" evidence="1">
    <location>
        <begin position="1"/>
        <end position="23"/>
    </location>
</feature>
<organism evidence="3 4">
    <name type="scientific">Drechmeria coniospora</name>
    <name type="common">Nematophagous fungus</name>
    <name type="synonym">Meria coniospora</name>
    <dbReference type="NCBI Taxonomy" id="98403"/>
    <lineage>
        <taxon>Eukaryota</taxon>
        <taxon>Fungi</taxon>
        <taxon>Dikarya</taxon>
        <taxon>Ascomycota</taxon>
        <taxon>Pezizomycotina</taxon>
        <taxon>Sordariomycetes</taxon>
        <taxon>Hypocreomycetidae</taxon>
        <taxon>Hypocreales</taxon>
        <taxon>Ophiocordycipitaceae</taxon>
        <taxon>Drechmeria</taxon>
    </lineage>
</organism>
<dbReference type="AlphaFoldDB" id="A0A151GCY7"/>